<dbReference type="EMBL" id="CP014224">
    <property type="protein sequence ID" value="ANW97119.1"/>
    <property type="molecule type" value="Genomic_DNA"/>
</dbReference>
<organism evidence="1 2">
    <name type="scientific">Wenyingzhuangia fucanilytica</name>
    <dbReference type="NCBI Taxonomy" id="1790137"/>
    <lineage>
        <taxon>Bacteria</taxon>
        <taxon>Pseudomonadati</taxon>
        <taxon>Bacteroidota</taxon>
        <taxon>Flavobacteriia</taxon>
        <taxon>Flavobacteriales</taxon>
        <taxon>Flavobacteriaceae</taxon>
        <taxon>Wenyingzhuangia</taxon>
    </lineage>
</organism>
<dbReference type="RefSeq" id="WP_068828012.1">
    <property type="nucleotide sequence ID" value="NZ_CP014224.1"/>
</dbReference>
<dbReference type="Proteomes" id="UP000092967">
    <property type="component" value="Chromosome"/>
</dbReference>
<reference evidence="1 2" key="1">
    <citation type="submission" date="2016-02" db="EMBL/GenBank/DDBJ databases">
        <authorList>
            <person name="Wen L."/>
            <person name="He K."/>
            <person name="Yang H."/>
        </authorList>
    </citation>
    <scope>NUCLEOTIDE SEQUENCE [LARGE SCALE GENOMIC DNA]</scope>
    <source>
        <strain evidence="1 2">CZ1127</strain>
    </source>
</reference>
<dbReference type="KEGG" id="wfu:AXE80_12860"/>
<name>A0A1B1Y8S3_9FLAO</name>
<evidence type="ECO:0000313" key="2">
    <source>
        <dbReference type="Proteomes" id="UP000092967"/>
    </source>
</evidence>
<evidence type="ECO:0000313" key="1">
    <source>
        <dbReference type="EMBL" id="ANW97119.1"/>
    </source>
</evidence>
<keyword evidence="2" id="KW-1185">Reference proteome</keyword>
<protein>
    <submittedName>
        <fullName evidence="1">Uncharacterized protein</fullName>
    </submittedName>
</protein>
<accession>A0A1B1Y8S3</accession>
<gene>
    <name evidence="1" type="ORF">AXE80_12860</name>
</gene>
<dbReference type="STRING" id="1790137.AXE80_12860"/>
<dbReference type="OrthoDB" id="9876295at2"/>
<dbReference type="AlphaFoldDB" id="A0A1B1Y8S3"/>
<proteinExistence type="predicted"/>
<sequence>MKKLFIKYLLLSIVLLSGFSQLITYKSGANADINNSNDDFIQTEHVSYNTSDVKTYITKSGLFHFEKINCEIEITDSEDDEISSLKKTTSASSYFEKKNAISTCDFIIDYIQQASFIKKFSHLISCKRYILLRVIRI</sequence>